<sequence>MTLDDLIKSINPEIYQNLKTAVELGKWPTGQKLTEEQVGLCLQAIMHYESSNDLPDADRIGHISRESMPAHKRKRAKEEEQLKRSIAVQQLH</sequence>
<accession>A0ABP7M3J4</accession>
<evidence type="ECO:0000256" key="1">
    <source>
        <dbReference type="SAM" id="MobiDB-lite"/>
    </source>
</evidence>
<dbReference type="InterPro" id="IPR009749">
    <property type="entry name" value="DUF1315"/>
</dbReference>
<evidence type="ECO:0000313" key="2">
    <source>
        <dbReference type="EMBL" id="GAA3914233.1"/>
    </source>
</evidence>
<reference evidence="3" key="1">
    <citation type="journal article" date="2019" name="Int. J. Syst. Evol. Microbiol.">
        <title>The Global Catalogue of Microorganisms (GCM) 10K type strain sequencing project: providing services to taxonomists for standard genome sequencing and annotation.</title>
        <authorList>
            <consortium name="The Broad Institute Genomics Platform"/>
            <consortium name="The Broad Institute Genome Sequencing Center for Infectious Disease"/>
            <person name="Wu L."/>
            <person name="Ma J."/>
        </authorList>
    </citation>
    <scope>NUCLEOTIDE SEQUENCE [LARGE SCALE GENOMIC DNA]</scope>
    <source>
        <strain evidence="3">JCM 17551</strain>
    </source>
</reference>
<name>A0ABP7M3J4_9GAMM</name>
<dbReference type="RefSeq" id="WP_344795336.1">
    <property type="nucleotide sequence ID" value="NZ_BAABBN010000004.1"/>
</dbReference>
<organism evidence="2 3">
    <name type="scientific">Litoribacillus peritrichatus</name>
    <dbReference type="NCBI Taxonomy" id="718191"/>
    <lineage>
        <taxon>Bacteria</taxon>
        <taxon>Pseudomonadati</taxon>
        <taxon>Pseudomonadota</taxon>
        <taxon>Gammaproteobacteria</taxon>
        <taxon>Oceanospirillales</taxon>
        <taxon>Oceanospirillaceae</taxon>
        <taxon>Litoribacillus</taxon>
    </lineage>
</organism>
<feature type="region of interest" description="Disordered" evidence="1">
    <location>
        <begin position="66"/>
        <end position="92"/>
    </location>
</feature>
<evidence type="ECO:0000313" key="3">
    <source>
        <dbReference type="Proteomes" id="UP001501565"/>
    </source>
</evidence>
<gene>
    <name evidence="2" type="ORF">GCM10022277_05950</name>
</gene>
<dbReference type="Pfam" id="PF07023">
    <property type="entry name" value="DUF1315"/>
    <property type="match status" value="1"/>
</dbReference>
<protein>
    <submittedName>
        <fullName evidence="2">YeaC family protein</fullName>
    </submittedName>
</protein>
<keyword evidence="3" id="KW-1185">Reference proteome</keyword>
<dbReference type="Proteomes" id="UP001501565">
    <property type="component" value="Unassembled WGS sequence"/>
</dbReference>
<dbReference type="EMBL" id="BAABBN010000004">
    <property type="protein sequence ID" value="GAA3914233.1"/>
    <property type="molecule type" value="Genomic_DNA"/>
</dbReference>
<proteinExistence type="predicted"/>
<comment type="caution">
    <text evidence="2">The sequence shown here is derived from an EMBL/GenBank/DDBJ whole genome shotgun (WGS) entry which is preliminary data.</text>
</comment>